<evidence type="ECO:0000313" key="1">
    <source>
        <dbReference type="EMBL" id="MFC5410737.1"/>
    </source>
</evidence>
<evidence type="ECO:0000313" key="2">
    <source>
        <dbReference type="Proteomes" id="UP001596106"/>
    </source>
</evidence>
<dbReference type="EMBL" id="JBHSMA010000004">
    <property type="protein sequence ID" value="MFC5410737.1"/>
    <property type="molecule type" value="Genomic_DNA"/>
</dbReference>
<name>A0ABW0IHZ5_9BACT</name>
<dbReference type="Proteomes" id="UP001596106">
    <property type="component" value="Unassembled WGS sequence"/>
</dbReference>
<dbReference type="RefSeq" id="WP_379846707.1">
    <property type="nucleotide sequence ID" value="NZ_JBHSMA010000004.1"/>
</dbReference>
<reference evidence="2" key="1">
    <citation type="journal article" date="2019" name="Int. J. Syst. Evol. Microbiol.">
        <title>The Global Catalogue of Microorganisms (GCM) 10K type strain sequencing project: providing services to taxonomists for standard genome sequencing and annotation.</title>
        <authorList>
            <consortium name="The Broad Institute Genomics Platform"/>
            <consortium name="The Broad Institute Genome Sequencing Center for Infectious Disease"/>
            <person name="Wu L."/>
            <person name="Ma J."/>
        </authorList>
    </citation>
    <scope>NUCLEOTIDE SEQUENCE [LARGE SCALE GENOMIC DNA]</scope>
    <source>
        <strain evidence="2">CCUG 55250</strain>
    </source>
</reference>
<proteinExistence type="predicted"/>
<organism evidence="1 2">
    <name type="scientific">Larkinella bovis</name>
    <dbReference type="NCBI Taxonomy" id="683041"/>
    <lineage>
        <taxon>Bacteria</taxon>
        <taxon>Pseudomonadati</taxon>
        <taxon>Bacteroidota</taxon>
        <taxon>Cytophagia</taxon>
        <taxon>Cytophagales</taxon>
        <taxon>Spirosomataceae</taxon>
        <taxon>Larkinella</taxon>
    </lineage>
</organism>
<comment type="caution">
    <text evidence="1">The sequence shown here is derived from an EMBL/GenBank/DDBJ whole genome shotgun (WGS) entry which is preliminary data.</text>
</comment>
<sequence>MKLVYRLKAGELDKWGEEIRSKLAPDDSLTITISIGKESNVAEIPVQAGSIDAAAEIMQMINLGVWLQAINHDTYHHH</sequence>
<protein>
    <submittedName>
        <fullName evidence="1">Uncharacterized protein</fullName>
    </submittedName>
</protein>
<accession>A0ABW0IHZ5</accession>
<keyword evidence="2" id="KW-1185">Reference proteome</keyword>
<gene>
    <name evidence="1" type="ORF">ACFPMF_15550</name>
</gene>